<keyword evidence="4" id="KW-0479">Metal-binding</keyword>
<evidence type="ECO:0000256" key="1">
    <source>
        <dbReference type="ARBA" id="ARBA00001973"/>
    </source>
</evidence>
<dbReference type="InterPro" id="IPR000323">
    <property type="entry name" value="Cu2_ascorb_mOase_N"/>
</dbReference>
<comment type="cofactor">
    <cofactor evidence="1">
        <name>Cu(2+)</name>
        <dbReference type="ChEBI" id="CHEBI:29036"/>
    </cofactor>
</comment>
<keyword evidence="9" id="KW-0472">Membrane</keyword>
<organism evidence="14 15">
    <name type="scientific">Oedothorax gibbosus</name>
    <dbReference type="NCBI Taxonomy" id="931172"/>
    <lineage>
        <taxon>Eukaryota</taxon>
        <taxon>Metazoa</taxon>
        <taxon>Ecdysozoa</taxon>
        <taxon>Arthropoda</taxon>
        <taxon>Chelicerata</taxon>
        <taxon>Arachnida</taxon>
        <taxon>Araneae</taxon>
        <taxon>Araneomorphae</taxon>
        <taxon>Entelegynae</taxon>
        <taxon>Araneoidea</taxon>
        <taxon>Linyphiidae</taxon>
        <taxon>Erigoninae</taxon>
        <taxon>Oedothorax</taxon>
    </lineage>
</organism>
<dbReference type="GO" id="GO:0004500">
    <property type="term" value="F:dopamine beta-monooxygenase activity"/>
    <property type="evidence" value="ECO:0007669"/>
    <property type="project" value="InterPro"/>
</dbReference>
<evidence type="ECO:0000256" key="8">
    <source>
        <dbReference type="ARBA" id="ARBA00023033"/>
    </source>
</evidence>
<dbReference type="InterPro" id="IPR014784">
    <property type="entry name" value="Cu2_ascorb_mOase-like_C"/>
</dbReference>
<comment type="subcellular location">
    <subcellularLocation>
        <location evidence="2">Membrane</location>
    </subcellularLocation>
</comment>
<name>A0AAV6V8U4_9ARAC</name>
<keyword evidence="11" id="KW-0325">Glycoprotein</keyword>
<dbReference type="FunFam" id="2.60.120.310:FF:000004">
    <property type="entry name" value="DBH-like monooxygenase protein 1"/>
    <property type="match status" value="1"/>
</dbReference>
<evidence type="ECO:0000256" key="12">
    <source>
        <dbReference type="SAM" id="SignalP"/>
    </source>
</evidence>
<dbReference type="FunFam" id="2.60.40.1210:FF:000001">
    <property type="entry name" value="Monooxygenase, DBH-like 1, like"/>
    <property type="match status" value="1"/>
</dbReference>
<dbReference type="Gene3D" id="2.60.40.1210">
    <property type="entry name" value="Cellobiose dehydrogenase, cytochrome domain"/>
    <property type="match status" value="1"/>
</dbReference>
<dbReference type="GO" id="GO:0005615">
    <property type="term" value="C:extracellular space"/>
    <property type="evidence" value="ECO:0007669"/>
    <property type="project" value="TreeGrafter"/>
</dbReference>
<dbReference type="GO" id="GO:0006589">
    <property type="term" value="P:octopamine biosynthetic process"/>
    <property type="evidence" value="ECO:0007669"/>
    <property type="project" value="TreeGrafter"/>
</dbReference>
<keyword evidence="6" id="KW-0560">Oxidoreductase</keyword>
<dbReference type="PANTHER" id="PTHR10157:SF23">
    <property type="entry name" value="MOXD1 HOMOLOG 1"/>
    <property type="match status" value="1"/>
</dbReference>
<dbReference type="InterPro" id="IPR028460">
    <property type="entry name" value="Tbh/DBH"/>
</dbReference>
<dbReference type="InterPro" id="IPR024548">
    <property type="entry name" value="Cu2_monoox_C"/>
</dbReference>
<gene>
    <name evidence="14" type="ORF">JTE90_025297</name>
</gene>
<dbReference type="GO" id="GO:0030667">
    <property type="term" value="C:secretory granule membrane"/>
    <property type="evidence" value="ECO:0007669"/>
    <property type="project" value="TreeGrafter"/>
</dbReference>
<evidence type="ECO:0000256" key="2">
    <source>
        <dbReference type="ARBA" id="ARBA00004370"/>
    </source>
</evidence>
<dbReference type="SUPFAM" id="SSF49344">
    <property type="entry name" value="CBD9-like"/>
    <property type="match status" value="1"/>
</dbReference>
<comment type="caution">
    <text evidence="14">The sequence shown here is derived from an EMBL/GenBank/DDBJ whole genome shotgun (WGS) entry which is preliminary data.</text>
</comment>
<keyword evidence="15" id="KW-1185">Reference proteome</keyword>
<evidence type="ECO:0000313" key="14">
    <source>
        <dbReference type="EMBL" id="KAG8192031.1"/>
    </source>
</evidence>
<dbReference type="GO" id="GO:0005507">
    <property type="term" value="F:copper ion binding"/>
    <property type="evidence" value="ECO:0007669"/>
    <property type="project" value="InterPro"/>
</dbReference>
<dbReference type="Pfam" id="PF03712">
    <property type="entry name" value="Cu2_monoox_C"/>
    <property type="match status" value="1"/>
</dbReference>
<reference evidence="14 15" key="1">
    <citation type="journal article" date="2022" name="Nat. Ecol. Evol.">
        <title>A masculinizing supergene underlies an exaggerated male reproductive morph in a spider.</title>
        <authorList>
            <person name="Hendrickx F."/>
            <person name="De Corte Z."/>
            <person name="Sonet G."/>
            <person name="Van Belleghem S.M."/>
            <person name="Kostlbacher S."/>
            <person name="Vangestel C."/>
        </authorList>
    </citation>
    <scope>NUCLEOTIDE SEQUENCE [LARGE SCALE GENOMIC DNA]</scope>
    <source>
        <strain evidence="14">W744_W776</strain>
    </source>
</reference>
<keyword evidence="10" id="KW-1015">Disulfide bond</keyword>
<evidence type="ECO:0000256" key="4">
    <source>
        <dbReference type="ARBA" id="ARBA00022723"/>
    </source>
</evidence>
<dbReference type="GO" id="GO:0042420">
    <property type="term" value="P:dopamine catabolic process"/>
    <property type="evidence" value="ECO:0007669"/>
    <property type="project" value="TreeGrafter"/>
</dbReference>
<dbReference type="InterPro" id="IPR008977">
    <property type="entry name" value="PHM/PNGase_F_dom_sf"/>
</dbReference>
<dbReference type="InterPro" id="IPR045266">
    <property type="entry name" value="DOH_DOMON"/>
</dbReference>
<dbReference type="Gene3D" id="2.60.120.310">
    <property type="entry name" value="Copper type II, ascorbate-dependent monooxygenase, N-terminal domain"/>
    <property type="match status" value="1"/>
</dbReference>
<dbReference type="FunFam" id="2.60.120.230:FF:000001">
    <property type="entry name" value="Monooxygenase, DBH-like 1"/>
    <property type="match status" value="1"/>
</dbReference>
<accession>A0AAV6V8U4</accession>
<dbReference type="Proteomes" id="UP000827092">
    <property type="component" value="Unassembled WGS sequence"/>
</dbReference>
<evidence type="ECO:0000259" key="13">
    <source>
        <dbReference type="PROSITE" id="PS50836"/>
    </source>
</evidence>
<evidence type="ECO:0000256" key="9">
    <source>
        <dbReference type="ARBA" id="ARBA00023136"/>
    </source>
</evidence>
<dbReference type="InterPro" id="IPR000945">
    <property type="entry name" value="DBH-like"/>
</dbReference>
<evidence type="ECO:0000256" key="11">
    <source>
        <dbReference type="ARBA" id="ARBA00023180"/>
    </source>
</evidence>
<feature type="domain" description="DOMON" evidence="13">
    <location>
        <begin position="32"/>
        <end position="149"/>
    </location>
</feature>
<feature type="signal peptide" evidence="12">
    <location>
        <begin position="1"/>
        <end position="19"/>
    </location>
</feature>
<dbReference type="PANTHER" id="PTHR10157">
    <property type="entry name" value="DOPAMINE BETA HYDROXYLASE RELATED"/>
    <property type="match status" value="1"/>
</dbReference>
<dbReference type="Gene3D" id="2.60.120.230">
    <property type="match status" value="1"/>
</dbReference>
<dbReference type="SMART" id="SM00664">
    <property type="entry name" value="DoH"/>
    <property type="match status" value="1"/>
</dbReference>
<dbReference type="PRINTS" id="PR00767">
    <property type="entry name" value="DBMONOXGNASE"/>
</dbReference>
<dbReference type="EMBL" id="JAFNEN010000146">
    <property type="protein sequence ID" value="KAG8192031.1"/>
    <property type="molecule type" value="Genomic_DNA"/>
</dbReference>
<dbReference type="InterPro" id="IPR005018">
    <property type="entry name" value="DOMON_domain"/>
</dbReference>
<evidence type="ECO:0000256" key="5">
    <source>
        <dbReference type="ARBA" id="ARBA00022729"/>
    </source>
</evidence>
<dbReference type="Pfam" id="PF01082">
    <property type="entry name" value="Cu2_monooxygen"/>
    <property type="match status" value="1"/>
</dbReference>
<feature type="chain" id="PRO_5043697817" description="DOMON domain-containing protein" evidence="12">
    <location>
        <begin position="20"/>
        <end position="602"/>
    </location>
</feature>
<dbReference type="AlphaFoldDB" id="A0AAV6V8U4"/>
<comment type="similarity">
    <text evidence="3">Belongs to the copper type II ascorbate-dependent monooxygenase family.</text>
</comment>
<evidence type="ECO:0000256" key="6">
    <source>
        <dbReference type="ARBA" id="ARBA00023002"/>
    </source>
</evidence>
<dbReference type="InterPro" id="IPR036939">
    <property type="entry name" value="Cu2_ascorb_mOase_N_sf"/>
</dbReference>
<keyword evidence="8" id="KW-0503">Monooxygenase</keyword>
<dbReference type="GO" id="GO:0042421">
    <property type="term" value="P:norepinephrine biosynthetic process"/>
    <property type="evidence" value="ECO:0007669"/>
    <property type="project" value="TreeGrafter"/>
</dbReference>
<evidence type="ECO:0000313" key="15">
    <source>
        <dbReference type="Proteomes" id="UP000827092"/>
    </source>
</evidence>
<proteinExistence type="inferred from homology"/>
<dbReference type="Pfam" id="PF03351">
    <property type="entry name" value="DOMON"/>
    <property type="match status" value="1"/>
</dbReference>
<dbReference type="CDD" id="cd09631">
    <property type="entry name" value="DOMON_DOH"/>
    <property type="match status" value="1"/>
</dbReference>
<dbReference type="SUPFAM" id="SSF49742">
    <property type="entry name" value="PHM/PNGase F"/>
    <property type="match status" value="2"/>
</dbReference>
<protein>
    <recommendedName>
        <fullName evidence="13">DOMON domain-containing protein</fullName>
    </recommendedName>
</protein>
<keyword evidence="5 12" id="KW-0732">Signal</keyword>
<evidence type="ECO:0000256" key="7">
    <source>
        <dbReference type="ARBA" id="ARBA00023008"/>
    </source>
</evidence>
<evidence type="ECO:0000256" key="3">
    <source>
        <dbReference type="ARBA" id="ARBA00010676"/>
    </source>
</evidence>
<evidence type="ECO:0000256" key="10">
    <source>
        <dbReference type="ARBA" id="ARBA00023157"/>
    </source>
</evidence>
<sequence>MNYAFRFLIIACIFSMVRSEKWLHCTTLDSAGKYHVCWRLLGEKADTEIEFRVEVETHGYVGFGLSPNGGMAGSDIVTGWVKDGKVYFQDRHGKGNIMPDIDEHQNWDLVSGSENDTHTCLQFRRKLETCDKDDMNIDDSTMRLIYAYSDEDPASEQDLQYHFETRRGAKSALLLQLPSIDRKKVDKSSLKRWDILSPNFELKSSFPTMYWCKIYKAPEVFEKNHIIVAEPLIQQGNEQFVHHILLYECVGGASDEYEPHLEVKGHQCHRPNMPDAMKKCEGVALAWGVGGEDLVLPPNVGLPLNPGPSKYYMMEIHYDNPSRIGGIVDSSGFRLYYTPQVRKYDAGTLMLGSTVSPRMFIPPGVREYTVTGHSNPACLDPDMPQDGINVLGAFLHAHLLGRRLKARHFRNGIELPPLGEDNNYDFNYQEYRYFPKEVKFLPGDQVTMECVYDSSERNVTTVGGESTQEEMCLLFLLYYPRIERFASVSVPTAEVIQNATEKDFAQSYYEFYNDMLTMDWTKLDLKEVQQQLQYGSQDTHCYLGNGEKNSVKETISYPENLHSFKKESACYATGSQKHGNSMTVFVTSLILAALTFCKILNS</sequence>
<keyword evidence="7" id="KW-0186">Copper</keyword>
<dbReference type="PROSITE" id="PS50836">
    <property type="entry name" value="DOMON"/>
    <property type="match status" value="1"/>
</dbReference>